<gene>
    <name evidence="2" type="ORF">BDZ85DRAFT_259129</name>
</gene>
<reference evidence="3" key="1">
    <citation type="journal article" date="2020" name="Stud. Mycol.">
        <title>101 Dothideomycetes genomes: A test case for predicting lifestyles and emergence of pathogens.</title>
        <authorList>
            <person name="Haridas S."/>
            <person name="Albert R."/>
            <person name="Binder M."/>
            <person name="Bloem J."/>
            <person name="LaButti K."/>
            <person name="Salamov A."/>
            <person name="Andreopoulos B."/>
            <person name="Baker S."/>
            <person name="Barry K."/>
            <person name="Bills G."/>
            <person name="Bluhm B."/>
            <person name="Cannon C."/>
            <person name="Castanera R."/>
            <person name="Culley D."/>
            <person name="Daum C."/>
            <person name="Ezra D."/>
            <person name="Gonzalez J."/>
            <person name="Henrissat B."/>
            <person name="Kuo A."/>
            <person name="Liang C."/>
            <person name="Lipzen A."/>
            <person name="Lutzoni F."/>
            <person name="Magnuson J."/>
            <person name="Mondo S."/>
            <person name="Nolan M."/>
            <person name="Ohm R."/>
            <person name="Pangilinan J."/>
            <person name="Park H.-J."/>
            <person name="Ramirez L."/>
            <person name="Alfaro M."/>
            <person name="Sun H."/>
            <person name="Tritt A."/>
            <person name="Yoshinaga Y."/>
            <person name="Zwiers L.-H."/>
            <person name="Turgeon B."/>
            <person name="Goodwin S."/>
            <person name="Spatafora J."/>
            <person name="Crous P."/>
            <person name="Grigoriev I."/>
        </authorList>
    </citation>
    <scope>NUCLEOTIDE SEQUENCE [LARGE SCALE GENOMIC DNA]</scope>
    <source>
        <strain evidence="3">CECT 20119</strain>
    </source>
</reference>
<protein>
    <submittedName>
        <fullName evidence="2">Uncharacterized protein</fullName>
    </submittedName>
</protein>
<evidence type="ECO:0000256" key="1">
    <source>
        <dbReference type="SAM" id="Phobius"/>
    </source>
</evidence>
<dbReference type="EMBL" id="ML992504">
    <property type="protein sequence ID" value="KAF2224815.1"/>
    <property type="molecule type" value="Genomic_DNA"/>
</dbReference>
<keyword evidence="3" id="KW-1185">Reference proteome</keyword>
<accession>A0A6A6GGH9</accession>
<sequence>MYLFDLYHSNRDMRVFFRFAASCVFLFFAAVRVTKDSSSSTVYPSPSYTQA</sequence>
<organism evidence="2 3">
    <name type="scientific">Elsinoe ampelina</name>
    <dbReference type="NCBI Taxonomy" id="302913"/>
    <lineage>
        <taxon>Eukaryota</taxon>
        <taxon>Fungi</taxon>
        <taxon>Dikarya</taxon>
        <taxon>Ascomycota</taxon>
        <taxon>Pezizomycotina</taxon>
        <taxon>Dothideomycetes</taxon>
        <taxon>Dothideomycetidae</taxon>
        <taxon>Myriangiales</taxon>
        <taxon>Elsinoaceae</taxon>
        <taxon>Elsinoe</taxon>
    </lineage>
</organism>
<feature type="transmembrane region" description="Helical" evidence="1">
    <location>
        <begin position="15"/>
        <end position="33"/>
    </location>
</feature>
<name>A0A6A6GGH9_9PEZI</name>
<dbReference type="Proteomes" id="UP000799538">
    <property type="component" value="Unassembled WGS sequence"/>
</dbReference>
<keyword evidence="1" id="KW-1133">Transmembrane helix</keyword>
<keyword evidence="1" id="KW-0472">Membrane</keyword>
<evidence type="ECO:0000313" key="2">
    <source>
        <dbReference type="EMBL" id="KAF2224815.1"/>
    </source>
</evidence>
<evidence type="ECO:0000313" key="3">
    <source>
        <dbReference type="Proteomes" id="UP000799538"/>
    </source>
</evidence>
<keyword evidence="1" id="KW-0812">Transmembrane</keyword>
<dbReference type="AlphaFoldDB" id="A0A6A6GGH9"/>
<proteinExistence type="predicted"/>